<dbReference type="RefSeq" id="WP_160936368.1">
    <property type="nucleotide sequence ID" value="NZ_SNVJ01000005.1"/>
</dbReference>
<feature type="binding site" evidence="12">
    <location>
        <begin position="381"/>
        <end position="384"/>
    </location>
    <ligand>
        <name>L-glutamine</name>
        <dbReference type="ChEBI" id="CHEBI:58359"/>
    </ligand>
</feature>
<dbReference type="GO" id="GO:0042802">
    <property type="term" value="F:identical protein binding"/>
    <property type="evidence" value="ECO:0007669"/>
    <property type="project" value="TreeGrafter"/>
</dbReference>
<dbReference type="Gene3D" id="3.40.50.880">
    <property type="match status" value="1"/>
</dbReference>
<evidence type="ECO:0000256" key="12">
    <source>
        <dbReference type="HAMAP-Rule" id="MF_01227"/>
    </source>
</evidence>
<protein>
    <recommendedName>
        <fullName evidence="12">CTP synthase</fullName>
        <ecNumber evidence="12">6.3.4.2</ecNumber>
    </recommendedName>
    <alternativeName>
        <fullName evidence="12">Cytidine 5'-triphosphate synthase</fullName>
    </alternativeName>
    <alternativeName>
        <fullName evidence="12">Cytidine triphosphate synthetase</fullName>
        <shortName evidence="12">CTP synthetase</shortName>
        <shortName evidence="12">CTPS</shortName>
    </alternativeName>
    <alternativeName>
        <fullName evidence="12">UTP--ammonia ligase</fullName>
    </alternativeName>
</protein>
<dbReference type="InterPro" id="IPR033828">
    <property type="entry name" value="GATase1_CTP_Synthase"/>
</dbReference>
<dbReference type="NCBIfam" id="NF003792">
    <property type="entry name" value="PRK05380.1"/>
    <property type="match status" value="1"/>
</dbReference>
<dbReference type="InterPro" id="IPR027417">
    <property type="entry name" value="P-loop_NTPase"/>
</dbReference>
<evidence type="ECO:0000256" key="2">
    <source>
        <dbReference type="ARBA" id="ARBA00007533"/>
    </source>
</evidence>
<keyword evidence="8 12" id="KW-0315">Glutamine amidotransferase</keyword>
<evidence type="ECO:0000256" key="6">
    <source>
        <dbReference type="ARBA" id="ARBA00022840"/>
    </source>
</evidence>
<feature type="binding site" evidence="12">
    <location>
        <position position="353"/>
    </location>
    <ligand>
        <name>L-glutamine</name>
        <dbReference type="ChEBI" id="CHEBI:58359"/>
    </ligand>
</feature>
<keyword evidence="9 12" id="KW-0665">Pyrimidine biosynthesis</keyword>
<evidence type="ECO:0000256" key="3">
    <source>
        <dbReference type="ARBA" id="ARBA00022598"/>
    </source>
</evidence>
<organism evidence="15 16">
    <name type="scientific">Teichococcus coralli</name>
    <dbReference type="NCBI Taxonomy" id="2545983"/>
    <lineage>
        <taxon>Bacteria</taxon>
        <taxon>Pseudomonadati</taxon>
        <taxon>Pseudomonadota</taxon>
        <taxon>Alphaproteobacteria</taxon>
        <taxon>Acetobacterales</taxon>
        <taxon>Roseomonadaceae</taxon>
        <taxon>Roseomonas</taxon>
    </lineage>
</organism>
<keyword evidence="3 12" id="KW-0436">Ligase</keyword>
<comment type="caution">
    <text evidence="12">Lacks conserved residue(s) required for the propagation of feature annotation.</text>
</comment>
<dbReference type="GO" id="GO:0005524">
    <property type="term" value="F:ATP binding"/>
    <property type="evidence" value="ECO:0007669"/>
    <property type="project" value="UniProtKB-KW"/>
</dbReference>
<feature type="domain" description="Glutamine amidotransferase" evidence="13">
    <location>
        <begin position="301"/>
        <end position="532"/>
    </location>
</feature>
<feature type="binding site" evidence="12">
    <location>
        <position position="13"/>
    </location>
    <ligand>
        <name>UTP</name>
        <dbReference type="ChEBI" id="CHEBI:46398"/>
    </ligand>
</feature>
<feature type="binding site" evidence="12">
    <location>
        <position position="404"/>
    </location>
    <ligand>
        <name>L-glutamine</name>
        <dbReference type="ChEBI" id="CHEBI:58359"/>
    </ligand>
</feature>
<keyword evidence="16" id="KW-1185">Reference proteome</keyword>
<dbReference type="PANTHER" id="PTHR11550:SF0">
    <property type="entry name" value="CTP SYNTHASE-RELATED"/>
    <property type="match status" value="1"/>
</dbReference>
<evidence type="ECO:0000259" key="13">
    <source>
        <dbReference type="Pfam" id="PF00117"/>
    </source>
</evidence>
<comment type="caution">
    <text evidence="15">The sequence shown here is derived from an EMBL/GenBank/DDBJ whole genome shotgun (WGS) entry which is preliminary data.</text>
</comment>
<feature type="binding site" evidence="12">
    <location>
        <position position="54"/>
    </location>
    <ligand>
        <name>L-glutamine</name>
        <dbReference type="ChEBI" id="CHEBI:58359"/>
    </ligand>
</feature>
<dbReference type="InterPro" id="IPR017926">
    <property type="entry name" value="GATASE"/>
</dbReference>
<dbReference type="OrthoDB" id="9801107at2"/>
<evidence type="ECO:0000256" key="10">
    <source>
        <dbReference type="ARBA" id="ARBA00047781"/>
    </source>
</evidence>
<feature type="binding site" evidence="12">
    <location>
        <begin position="186"/>
        <end position="191"/>
    </location>
    <ligand>
        <name>CTP</name>
        <dbReference type="ChEBI" id="CHEBI:37563"/>
        <note>allosteric inhibitor</note>
    </ligand>
</feature>
<feature type="binding site" evidence="12">
    <location>
        <position position="222"/>
    </location>
    <ligand>
        <name>UTP</name>
        <dbReference type="ChEBI" id="CHEBI:46398"/>
    </ligand>
</feature>
<comment type="catalytic activity">
    <reaction evidence="10 12">
        <text>UTP + L-glutamine + ATP + H2O = CTP + L-glutamate + ADP + phosphate + 2 H(+)</text>
        <dbReference type="Rhea" id="RHEA:26426"/>
        <dbReference type="ChEBI" id="CHEBI:15377"/>
        <dbReference type="ChEBI" id="CHEBI:15378"/>
        <dbReference type="ChEBI" id="CHEBI:29985"/>
        <dbReference type="ChEBI" id="CHEBI:30616"/>
        <dbReference type="ChEBI" id="CHEBI:37563"/>
        <dbReference type="ChEBI" id="CHEBI:43474"/>
        <dbReference type="ChEBI" id="CHEBI:46398"/>
        <dbReference type="ChEBI" id="CHEBI:58359"/>
        <dbReference type="ChEBI" id="CHEBI:456216"/>
        <dbReference type="EC" id="6.3.4.2"/>
    </reaction>
</comment>
<feature type="binding site" evidence="12">
    <location>
        <position position="240"/>
    </location>
    <ligand>
        <name>ATP</name>
        <dbReference type="ChEBI" id="CHEBI:30616"/>
    </ligand>
</feature>
<evidence type="ECO:0000313" key="15">
    <source>
        <dbReference type="EMBL" id="MXP63248.1"/>
    </source>
</evidence>
<evidence type="ECO:0000256" key="11">
    <source>
        <dbReference type="ARBA" id="ARBA00059148"/>
    </source>
</evidence>
<dbReference type="GO" id="GO:0046872">
    <property type="term" value="F:metal ion binding"/>
    <property type="evidence" value="ECO:0007669"/>
    <property type="project" value="UniProtKB-KW"/>
</dbReference>
<comment type="subunit">
    <text evidence="12">Homotetramer.</text>
</comment>
<comment type="miscellaneous">
    <text evidence="12">CTPSs have evolved a hybrid strategy for distinguishing between UTP and CTP. The overlapping regions of the product feedback inhibitory and substrate sites recognize a common feature in both compounds, the triphosphate moiety. To differentiate isosteric substrate and product pyrimidine rings, an additional pocket far from the expected kinase/ligase catalytic site, specifically recognizes the cytosine and ribose portions of the product inhibitor.</text>
</comment>
<feature type="region of interest" description="Amidoligase domain" evidence="12">
    <location>
        <begin position="1"/>
        <end position="265"/>
    </location>
</feature>
<feature type="active site" description="Nucleophile; for glutamine hydrolysis" evidence="12">
    <location>
        <position position="380"/>
    </location>
</feature>
<dbReference type="UniPathway" id="UPA00159">
    <property type="reaction ID" value="UER00277"/>
</dbReference>
<dbReference type="InterPro" id="IPR004468">
    <property type="entry name" value="CTP_synthase"/>
</dbReference>
<comment type="pathway">
    <text evidence="1 12">Pyrimidine metabolism; CTP biosynthesis via de novo pathway; CTP from UDP: step 2/2.</text>
</comment>
<dbReference type="GO" id="GO:0005829">
    <property type="term" value="C:cytosol"/>
    <property type="evidence" value="ECO:0007669"/>
    <property type="project" value="TreeGrafter"/>
</dbReference>
<evidence type="ECO:0000313" key="16">
    <source>
        <dbReference type="Proteomes" id="UP000460715"/>
    </source>
</evidence>
<accession>A0A845B9J2</accession>
<dbReference type="FunFam" id="3.40.50.880:FF:000002">
    <property type="entry name" value="CTP synthase"/>
    <property type="match status" value="1"/>
</dbReference>
<evidence type="ECO:0000256" key="5">
    <source>
        <dbReference type="ARBA" id="ARBA00022741"/>
    </source>
</evidence>
<dbReference type="Proteomes" id="UP000460715">
    <property type="component" value="Unassembled WGS sequence"/>
</dbReference>
<evidence type="ECO:0000256" key="7">
    <source>
        <dbReference type="ARBA" id="ARBA00022842"/>
    </source>
</evidence>
<feature type="domain" description="CTP synthase N-terminal" evidence="14">
    <location>
        <begin position="3"/>
        <end position="265"/>
    </location>
</feature>
<dbReference type="CDD" id="cd03113">
    <property type="entry name" value="CTPS_N"/>
    <property type="match status" value="1"/>
</dbReference>
<feature type="binding site" evidence="12">
    <location>
        <position position="13"/>
    </location>
    <ligand>
        <name>CTP</name>
        <dbReference type="ChEBI" id="CHEBI:37563"/>
        <note>allosteric inhibitor</note>
    </ligand>
</feature>
<reference evidence="15 16" key="1">
    <citation type="submission" date="2019-03" db="EMBL/GenBank/DDBJ databases">
        <title>Roseomonas sp. a novel Roseomonas species isolated from Sea whip Gorgonian.</title>
        <authorList>
            <person name="Li F."/>
            <person name="Pan X."/>
            <person name="Huang S."/>
            <person name="Li Z."/>
            <person name="Meng B."/>
        </authorList>
    </citation>
    <scope>NUCLEOTIDE SEQUENCE [LARGE SCALE GENOMIC DNA]</scope>
    <source>
        <strain evidence="15 16">M0104</strain>
    </source>
</reference>
<evidence type="ECO:0000256" key="8">
    <source>
        <dbReference type="ARBA" id="ARBA00022962"/>
    </source>
</evidence>
<dbReference type="GO" id="GO:0097268">
    <property type="term" value="C:cytoophidium"/>
    <property type="evidence" value="ECO:0007669"/>
    <property type="project" value="UniProtKB-ARBA"/>
</dbReference>
<dbReference type="EC" id="6.3.4.2" evidence="12"/>
<dbReference type="SUPFAM" id="SSF52317">
    <property type="entry name" value="Class I glutamine amidotransferase-like"/>
    <property type="match status" value="1"/>
</dbReference>
<feature type="binding site" evidence="12">
    <location>
        <position position="222"/>
    </location>
    <ligand>
        <name>CTP</name>
        <dbReference type="ChEBI" id="CHEBI:37563"/>
        <note>allosteric inhibitor</note>
    </ligand>
</feature>
<feature type="active site" evidence="12">
    <location>
        <position position="516"/>
    </location>
</feature>
<keyword evidence="7 12" id="KW-0460">Magnesium</keyword>
<evidence type="ECO:0000259" key="14">
    <source>
        <dbReference type="Pfam" id="PF06418"/>
    </source>
</evidence>
<dbReference type="Pfam" id="PF00117">
    <property type="entry name" value="GATase"/>
    <property type="match status" value="1"/>
</dbReference>
<dbReference type="PROSITE" id="PS51273">
    <property type="entry name" value="GATASE_TYPE_1"/>
    <property type="match status" value="1"/>
</dbReference>
<proteinExistence type="inferred from homology"/>
<dbReference type="SUPFAM" id="SSF52540">
    <property type="entry name" value="P-loop containing nucleoside triphosphate hydrolases"/>
    <property type="match status" value="1"/>
</dbReference>
<dbReference type="Gene3D" id="3.40.50.300">
    <property type="entry name" value="P-loop containing nucleotide triphosphate hydrolases"/>
    <property type="match status" value="1"/>
</dbReference>
<gene>
    <name evidence="12" type="primary">pyrG</name>
    <name evidence="15" type="ORF">E0493_07770</name>
</gene>
<dbReference type="GO" id="GO:0044210">
    <property type="term" value="P:'de novo' CTP biosynthetic process"/>
    <property type="evidence" value="ECO:0007669"/>
    <property type="project" value="UniProtKB-UniRule"/>
</dbReference>
<dbReference type="InterPro" id="IPR017456">
    <property type="entry name" value="CTP_synthase_N"/>
</dbReference>
<comment type="catalytic activity">
    <reaction evidence="12">
        <text>L-glutamine + H2O = L-glutamate + NH4(+)</text>
        <dbReference type="Rhea" id="RHEA:15889"/>
        <dbReference type="ChEBI" id="CHEBI:15377"/>
        <dbReference type="ChEBI" id="CHEBI:28938"/>
        <dbReference type="ChEBI" id="CHEBI:29985"/>
        <dbReference type="ChEBI" id="CHEBI:58359"/>
    </reaction>
</comment>
<dbReference type="InterPro" id="IPR029062">
    <property type="entry name" value="Class_I_gatase-like"/>
</dbReference>
<feature type="binding site" evidence="12">
    <location>
        <begin position="146"/>
        <end position="148"/>
    </location>
    <ligand>
        <name>CTP</name>
        <dbReference type="ChEBI" id="CHEBI:37563"/>
        <note>allosteric inhibitor</note>
    </ligand>
</feature>
<dbReference type="EMBL" id="SNVJ01000005">
    <property type="protein sequence ID" value="MXP63248.1"/>
    <property type="molecule type" value="Genomic_DNA"/>
</dbReference>
<feature type="binding site" evidence="12">
    <location>
        <position position="469"/>
    </location>
    <ligand>
        <name>L-glutamine</name>
        <dbReference type="ChEBI" id="CHEBI:58359"/>
    </ligand>
</feature>
<evidence type="ECO:0000256" key="9">
    <source>
        <dbReference type="ARBA" id="ARBA00022975"/>
    </source>
</evidence>
<keyword evidence="5 12" id="KW-0547">Nucleotide-binding</keyword>
<comment type="function">
    <text evidence="11 12">Catalyzes the ATP-dependent amination of UTP to CTP with either L-glutamine or ammonia as the source of nitrogen. Regulates intracellular CTP levels through interactions with the four ribonucleotide triphosphates.</text>
</comment>
<feature type="binding site" evidence="12">
    <location>
        <position position="71"/>
    </location>
    <ligand>
        <name>Mg(2+)</name>
        <dbReference type="ChEBI" id="CHEBI:18420"/>
    </ligand>
</feature>
<feature type="binding site" evidence="12">
    <location>
        <position position="139"/>
    </location>
    <ligand>
        <name>Mg(2+)</name>
        <dbReference type="ChEBI" id="CHEBI:18420"/>
    </ligand>
</feature>
<dbReference type="CDD" id="cd01746">
    <property type="entry name" value="GATase1_CTP_Synthase"/>
    <property type="match status" value="1"/>
</dbReference>
<dbReference type="GO" id="GO:0003883">
    <property type="term" value="F:CTP synthase activity"/>
    <property type="evidence" value="ECO:0007669"/>
    <property type="project" value="UniProtKB-UniRule"/>
</dbReference>
<dbReference type="PANTHER" id="PTHR11550">
    <property type="entry name" value="CTP SYNTHASE"/>
    <property type="match status" value="1"/>
</dbReference>
<evidence type="ECO:0000256" key="4">
    <source>
        <dbReference type="ARBA" id="ARBA00022723"/>
    </source>
</evidence>
<feature type="binding site" evidence="12">
    <location>
        <begin position="14"/>
        <end position="19"/>
    </location>
    <ligand>
        <name>ATP</name>
        <dbReference type="ChEBI" id="CHEBI:30616"/>
    </ligand>
</feature>
<dbReference type="Pfam" id="PF06418">
    <property type="entry name" value="CTP_synth_N"/>
    <property type="match status" value="1"/>
</dbReference>
<comment type="similarity">
    <text evidence="2 12">Belongs to the CTP synthase family.</text>
</comment>
<feature type="active site" evidence="12">
    <location>
        <position position="514"/>
    </location>
</feature>
<feature type="binding site" evidence="12">
    <location>
        <position position="71"/>
    </location>
    <ligand>
        <name>ATP</name>
        <dbReference type="ChEBI" id="CHEBI:30616"/>
    </ligand>
</feature>
<keyword evidence="6 12" id="KW-0067">ATP-binding</keyword>
<dbReference type="NCBIfam" id="TIGR00337">
    <property type="entry name" value="PyrG"/>
    <property type="match status" value="1"/>
</dbReference>
<name>A0A845B9J2_9PROT</name>
<keyword evidence="4 12" id="KW-0479">Metal-binding</keyword>
<sequence length="542" mass="59702">MTRFVFITGGVVSSLGKGIAAASLGALLQARGYKVRIRKLDPYLNVDPGTMSPYQHGEVFVTDDGAEADLDLGHYERFTGVHATKGDSYTSGRIYAEVIAKERRGDYLGGTVQVIPHITDAIKDAATADTEGLDFVLIEVGGTVGDIESLPFLEALRQLHNELGPQRSLFMHLTLVPYIPSAGELKTKPTQHSVKELLGLGIQPQILLCRCDRPIPENERRKIALFCNVRPESVIPALDASSIYAVPLQYHSEGLDREVLRHFGLSIYGEPELAGWKRIVQRLENPEGEVRIAVVGKYISLLDAYKSLAEALTHGGIHHGVKVKMDWVDSQIFETPNALQRLEGVHGILVPGGFGERGAEGKIEAVRFARERKIPFLGICFGMQMAVIEAARNLVGLEKASSTEFGPTEEPVVGLLTEWLRGNERERRTAAGDLGGTMRLGAYTAVLAEGSLVRQVYGHGEIEERHRHRYEVNIGYRERLEDAGLRFSGLSPDGLLPEIVEYPDHPWFLGVQYHPELKSKPFQPHPVFAGFIGAAVKQARLV</sequence>
<evidence type="ECO:0000256" key="1">
    <source>
        <dbReference type="ARBA" id="ARBA00005171"/>
    </source>
</evidence>
<dbReference type="HAMAP" id="MF_01227">
    <property type="entry name" value="PyrG"/>
    <property type="match status" value="1"/>
</dbReference>
<dbReference type="GO" id="GO:0019856">
    <property type="term" value="P:pyrimidine nucleobase biosynthetic process"/>
    <property type="evidence" value="ECO:0007669"/>
    <property type="project" value="TreeGrafter"/>
</dbReference>
<comment type="catalytic activity">
    <reaction evidence="12">
        <text>UTP + NH4(+) + ATP = CTP + ADP + phosphate + 2 H(+)</text>
        <dbReference type="Rhea" id="RHEA:16597"/>
        <dbReference type="ChEBI" id="CHEBI:15378"/>
        <dbReference type="ChEBI" id="CHEBI:28938"/>
        <dbReference type="ChEBI" id="CHEBI:30616"/>
        <dbReference type="ChEBI" id="CHEBI:37563"/>
        <dbReference type="ChEBI" id="CHEBI:43474"/>
        <dbReference type="ChEBI" id="CHEBI:46398"/>
        <dbReference type="ChEBI" id="CHEBI:456216"/>
    </reaction>
</comment>
<comment type="activity regulation">
    <text evidence="12">Allosterically activated by GTP, when glutamine is the substrate; GTP has no effect on the reaction when ammonia is the substrate. The allosteric effector GTP functions by stabilizing the protein conformation that binds the tetrahedral intermediate(s) formed during glutamine hydrolysis. Inhibited by the product CTP, via allosteric rather than competitive inhibition.</text>
</comment>
<dbReference type="FunFam" id="3.40.50.300:FF:000009">
    <property type="entry name" value="CTP synthase"/>
    <property type="match status" value="1"/>
</dbReference>
<dbReference type="AlphaFoldDB" id="A0A845B9J2"/>
<feature type="binding site" evidence="12">
    <location>
        <begin position="186"/>
        <end position="191"/>
    </location>
    <ligand>
        <name>UTP</name>
        <dbReference type="ChEBI" id="CHEBI:46398"/>
    </ligand>
</feature>